<evidence type="ECO:0000313" key="2">
    <source>
        <dbReference type="Proteomes" id="UP000663505"/>
    </source>
</evidence>
<sequence length="73" mass="8363">MNCRLLAKIEVFGLLFDPIWKVYAPSQNVYQRVGSNVRSLPKIGYSTTLPLSRRKGKKSCANCNRQHFVSYRG</sequence>
<gene>
    <name evidence="1" type="ORF">JZ786_03595</name>
</gene>
<protein>
    <submittedName>
        <fullName evidence="1">Uncharacterized protein</fullName>
    </submittedName>
</protein>
<dbReference type="AlphaFoldDB" id="A0A9X7Z777"/>
<organism evidence="1 2">
    <name type="scientific">Alicyclobacillus mengziensis</name>
    <dbReference type="NCBI Taxonomy" id="2931921"/>
    <lineage>
        <taxon>Bacteria</taxon>
        <taxon>Bacillati</taxon>
        <taxon>Bacillota</taxon>
        <taxon>Bacilli</taxon>
        <taxon>Bacillales</taxon>
        <taxon>Alicyclobacillaceae</taxon>
        <taxon>Alicyclobacillus</taxon>
    </lineage>
</organism>
<dbReference type="EMBL" id="CP071182">
    <property type="protein sequence ID" value="QSO48107.1"/>
    <property type="molecule type" value="Genomic_DNA"/>
</dbReference>
<dbReference type="Proteomes" id="UP000663505">
    <property type="component" value="Chromosome"/>
</dbReference>
<dbReference type="KEGG" id="afx:JZ786_03595"/>
<name>A0A9X7Z777_9BACL</name>
<evidence type="ECO:0000313" key="1">
    <source>
        <dbReference type="EMBL" id="QSO48107.1"/>
    </source>
</evidence>
<reference evidence="1 2" key="1">
    <citation type="submission" date="2021-02" db="EMBL/GenBank/DDBJ databases">
        <title>Alicyclobacillus curvatus sp. nov. and Alicyclobacillus mengziensis sp. nov., two acidophilic bacteria isolated from acid mine drainage.</title>
        <authorList>
            <person name="Huang Y."/>
        </authorList>
    </citation>
    <scope>NUCLEOTIDE SEQUENCE [LARGE SCALE GENOMIC DNA]</scope>
    <source>
        <strain evidence="1 2">S30H14</strain>
    </source>
</reference>
<keyword evidence="2" id="KW-1185">Reference proteome</keyword>
<proteinExistence type="predicted"/>
<accession>A0A9X7Z777</accession>
<dbReference type="RefSeq" id="WP_206657442.1">
    <property type="nucleotide sequence ID" value="NZ_CP071182.1"/>
</dbReference>